<dbReference type="PANTHER" id="PTHR47506">
    <property type="entry name" value="TRANSCRIPTIONAL REGULATORY PROTEIN"/>
    <property type="match status" value="1"/>
</dbReference>
<accession>A0A2M9ZPS8</accession>
<keyword evidence="1" id="KW-0805">Transcription regulation</keyword>
<dbReference type="Proteomes" id="UP000231962">
    <property type="component" value="Unassembled WGS sequence"/>
</dbReference>
<dbReference type="Pfam" id="PF16925">
    <property type="entry name" value="TetR_C_13"/>
    <property type="match status" value="1"/>
</dbReference>
<keyword evidence="8" id="KW-1185">Reference proteome</keyword>
<sequence length="191" mass="21407">MEFSETQKTVLRIAADYASERGLNELTIGQLAQATGMSKAGLHGAFGSKTDLQISTIQFAAEIFTKEVILPSKDLESGAKRISAFFNAWISYVDRKVFPGGCFFARVSMEGDSLPEPVNLEIRKRFQSFRNFVSTELGRNSRSRKSDLSAKELADQLLSLVMGYNWAVHSLKNPEMGKHIRELLNERLKIL</sequence>
<keyword evidence="3" id="KW-0804">Transcription</keyword>
<dbReference type="AlphaFoldDB" id="A0A2M9ZPS8"/>
<evidence type="ECO:0000256" key="1">
    <source>
        <dbReference type="ARBA" id="ARBA00023015"/>
    </source>
</evidence>
<dbReference type="Proteomes" id="UP000231990">
    <property type="component" value="Unassembled WGS sequence"/>
</dbReference>
<dbReference type="Gene3D" id="1.10.10.60">
    <property type="entry name" value="Homeodomain-like"/>
    <property type="match status" value="1"/>
</dbReference>
<dbReference type="EMBL" id="NPDY01000013">
    <property type="protein sequence ID" value="PJZ69049.1"/>
    <property type="molecule type" value="Genomic_DNA"/>
</dbReference>
<keyword evidence="2 4" id="KW-0238">DNA-binding</keyword>
<evidence type="ECO:0000313" key="9">
    <source>
        <dbReference type="Proteomes" id="UP000231990"/>
    </source>
</evidence>
<dbReference type="Pfam" id="PF00440">
    <property type="entry name" value="TetR_N"/>
    <property type="match status" value="1"/>
</dbReference>
<dbReference type="InterPro" id="IPR036271">
    <property type="entry name" value="Tet_transcr_reg_TetR-rel_C_sf"/>
</dbReference>
<feature type="domain" description="HTH tetR-type" evidence="5">
    <location>
        <begin position="4"/>
        <end position="64"/>
    </location>
</feature>
<dbReference type="InterPro" id="IPR009057">
    <property type="entry name" value="Homeodomain-like_sf"/>
</dbReference>
<evidence type="ECO:0000313" key="7">
    <source>
        <dbReference type="EMBL" id="PJZ74082.1"/>
    </source>
</evidence>
<evidence type="ECO:0000313" key="6">
    <source>
        <dbReference type="EMBL" id="PJZ69049.1"/>
    </source>
</evidence>
<dbReference type="Gene3D" id="1.10.357.10">
    <property type="entry name" value="Tetracycline Repressor, domain 2"/>
    <property type="match status" value="1"/>
</dbReference>
<proteinExistence type="predicted"/>
<dbReference type="InterPro" id="IPR001647">
    <property type="entry name" value="HTH_TetR"/>
</dbReference>
<comment type="caution">
    <text evidence="7">The sequence shown here is derived from an EMBL/GenBank/DDBJ whole genome shotgun (WGS) entry which is preliminary data.</text>
</comment>
<dbReference type="PROSITE" id="PS50977">
    <property type="entry name" value="HTH_TETR_2"/>
    <property type="match status" value="1"/>
</dbReference>
<evidence type="ECO:0000256" key="4">
    <source>
        <dbReference type="PROSITE-ProRule" id="PRU00335"/>
    </source>
</evidence>
<dbReference type="GO" id="GO:0003677">
    <property type="term" value="F:DNA binding"/>
    <property type="evidence" value="ECO:0007669"/>
    <property type="project" value="UniProtKB-UniRule"/>
</dbReference>
<dbReference type="OrthoDB" id="326421at2"/>
<evidence type="ECO:0000256" key="3">
    <source>
        <dbReference type="ARBA" id="ARBA00023163"/>
    </source>
</evidence>
<evidence type="ECO:0000256" key="2">
    <source>
        <dbReference type="ARBA" id="ARBA00023125"/>
    </source>
</evidence>
<dbReference type="EMBL" id="NPDZ01000002">
    <property type="protein sequence ID" value="PJZ74082.1"/>
    <property type="molecule type" value="Genomic_DNA"/>
</dbReference>
<protein>
    <submittedName>
        <fullName evidence="7">TetR family transcriptional regulator</fullName>
    </submittedName>
</protein>
<reference evidence="8 9" key="1">
    <citation type="submission" date="2017-07" db="EMBL/GenBank/DDBJ databases">
        <title>Leptospira spp. isolated from tropical soils.</title>
        <authorList>
            <person name="Thibeaux R."/>
            <person name="Iraola G."/>
            <person name="Ferres I."/>
            <person name="Bierque E."/>
            <person name="Girault D."/>
            <person name="Soupe-Gilbert M.-E."/>
            <person name="Picardeau M."/>
            <person name="Goarant C."/>
        </authorList>
    </citation>
    <scope>NUCLEOTIDE SEQUENCE [LARGE SCALE GENOMIC DNA]</scope>
    <source>
        <strain evidence="7 9">FH1-B-B1</strain>
        <strain evidence="6 8">FH1-B-C1</strain>
    </source>
</reference>
<dbReference type="SUPFAM" id="SSF48498">
    <property type="entry name" value="Tetracyclin repressor-like, C-terminal domain"/>
    <property type="match status" value="1"/>
</dbReference>
<evidence type="ECO:0000313" key="8">
    <source>
        <dbReference type="Proteomes" id="UP000231962"/>
    </source>
</evidence>
<dbReference type="SUPFAM" id="SSF46689">
    <property type="entry name" value="Homeodomain-like"/>
    <property type="match status" value="1"/>
</dbReference>
<dbReference type="RefSeq" id="WP_100714555.1">
    <property type="nucleotide sequence ID" value="NZ_NPDY01000013.1"/>
</dbReference>
<dbReference type="InterPro" id="IPR011075">
    <property type="entry name" value="TetR_C"/>
</dbReference>
<feature type="DNA-binding region" description="H-T-H motif" evidence="4">
    <location>
        <begin position="27"/>
        <end position="46"/>
    </location>
</feature>
<name>A0A2M9ZPS8_9LEPT</name>
<evidence type="ECO:0000259" key="5">
    <source>
        <dbReference type="PROSITE" id="PS50977"/>
    </source>
</evidence>
<organism evidence="7 9">
    <name type="scientific">Leptospira perolatii</name>
    <dbReference type="NCBI Taxonomy" id="2023191"/>
    <lineage>
        <taxon>Bacteria</taxon>
        <taxon>Pseudomonadati</taxon>
        <taxon>Spirochaetota</taxon>
        <taxon>Spirochaetia</taxon>
        <taxon>Leptospirales</taxon>
        <taxon>Leptospiraceae</taxon>
        <taxon>Leptospira</taxon>
    </lineage>
</organism>
<gene>
    <name evidence="6" type="ORF">CH360_13425</name>
    <name evidence="7" type="ORF">CH373_03905</name>
</gene>
<dbReference type="PANTHER" id="PTHR47506:SF6">
    <property type="entry name" value="HTH-TYPE TRANSCRIPTIONAL REPRESSOR NEMR"/>
    <property type="match status" value="1"/>
</dbReference>